<protein>
    <recommendedName>
        <fullName evidence="2">Four helix bundle protein</fullName>
    </recommendedName>
</protein>
<name>A0A645EU57_9ZZZZ</name>
<evidence type="ECO:0008006" key="2">
    <source>
        <dbReference type="Google" id="ProtNLM"/>
    </source>
</evidence>
<reference evidence="1" key="1">
    <citation type="submission" date="2019-08" db="EMBL/GenBank/DDBJ databases">
        <authorList>
            <person name="Kucharzyk K."/>
            <person name="Murdoch R.W."/>
            <person name="Higgins S."/>
            <person name="Loffler F."/>
        </authorList>
    </citation>
    <scope>NUCLEOTIDE SEQUENCE</scope>
</reference>
<gene>
    <name evidence="1" type="ORF">SDC9_152816</name>
</gene>
<evidence type="ECO:0000313" key="1">
    <source>
        <dbReference type="EMBL" id="MPN05565.1"/>
    </source>
</evidence>
<dbReference type="EMBL" id="VSSQ01051468">
    <property type="protein sequence ID" value="MPN05565.1"/>
    <property type="molecule type" value="Genomic_DNA"/>
</dbReference>
<accession>A0A645EU57</accession>
<organism evidence="1">
    <name type="scientific">bioreactor metagenome</name>
    <dbReference type="NCBI Taxonomy" id="1076179"/>
    <lineage>
        <taxon>unclassified sequences</taxon>
        <taxon>metagenomes</taxon>
        <taxon>ecological metagenomes</taxon>
    </lineage>
</organism>
<proteinExistence type="predicted"/>
<sequence length="61" mass="7291">MISCISSERRSLEYEFLYNLRDQTMLFLRMCPENNGYAGEILARLEEMVDILGRRLEKEED</sequence>
<comment type="caution">
    <text evidence="1">The sequence shown here is derived from an EMBL/GenBank/DDBJ whole genome shotgun (WGS) entry which is preliminary data.</text>
</comment>
<dbReference type="AlphaFoldDB" id="A0A645EU57"/>